<evidence type="ECO:0000313" key="2">
    <source>
        <dbReference type="EMBL" id="KAI5320685.1"/>
    </source>
</evidence>
<dbReference type="EMBL" id="JAJFAZ020000007">
    <property type="protein sequence ID" value="KAI5320685.1"/>
    <property type="molecule type" value="Genomic_DNA"/>
</dbReference>
<gene>
    <name evidence="2" type="ORF">L3X38_040393</name>
</gene>
<comment type="caution">
    <text evidence="2">The sequence shown here is derived from an EMBL/GenBank/DDBJ whole genome shotgun (WGS) entry which is preliminary data.</text>
</comment>
<accession>A0AAD4V8Z0</accession>
<keyword evidence="3" id="KW-1185">Reference proteome</keyword>
<organism evidence="2 3">
    <name type="scientific">Prunus dulcis</name>
    <name type="common">Almond</name>
    <name type="synonym">Amygdalus dulcis</name>
    <dbReference type="NCBI Taxonomy" id="3755"/>
    <lineage>
        <taxon>Eukaryota</taxon>
        <taxon>Viridiplantae</taxon>
        <taxon>Streptophyta</taxon>
        <taxon>Embryophyta</taxon>
        <taxon>Tracheophyta</taxon>
        <taxon>Spermatophyta</taxon>
        <taxon>Magnoliopsida</taxon>
        <taxon>eudicotyledons</taxon>
        <taxon>Gunneridae</taxon>
        <taxon>Pentapetalae</taxon>
        <taxon>rosids</taxon>
        <taxon>fabids</taxon>
        <taxon>Rosales</taxon>
        <taxon>Rosaceae</taxon>
        <taxon>Amygdaloideae</taxon>
        <taxon>Amygdaleae</taxon>
        <taxon>Prunus</taxon>
    </lineage>
</organism>
<dbReference type="Proteomes" id="UP001054821">
    <property type="component" value="Chromosome 7"/>
</dbReference>
<feature type="region of interest" description="Disordered" evidence="1">
    <location>
        <begin position="46"/>
        <end position="92"/>
    </location>
</feature>
<evidence type="ECO:0000313" key="3">
    <source>
        <dbReference type="Proteomes" id="UP001054821"/>
    </source>
</evidence>
<sequence length="92" mass="9792">MEVVLVGLLRTAWIAVILPLFIVSVPSSRLSSSHGAVLEFPKRGKIMKSSSQSKSYGDSRTYCKSKSPLSGSGGKVNAGYDAWKLSSNGEEA</sequence>
<protein>
    <submittedName>
        <fullName evidence="2">Uncharacterized protein</fullName>
    </submittedName>
</protein>
<name>A0AAD4V8Z0_PRUDU</name>
<dbReference type="AlphaFoldDB" id="A0AAD4V8Z0"/>
<proteinExistence type="predicted"/>
<evidence type="ECO:0000256" key="1">
    <source>
        <dbReference type="SAM" id="MobiDB-lite"/>
    </source>
</evidence>
<reference evidence="2 3" key="1">
    <citation type="journal article" date="2022" name="G3 (Bethesda)">
        <title>Whole-genome sequence and methylome profiling of the almond [Prunus dulcis (Mill.) D.A. Webb] cultivar 'Nonpareil'.</title>
        <authorList>
            <person name="D'Amico-Willman K.M."/>
            <person name="Ouma W.Z."/>
            <person name="Meulia T."/>
            <person name="Sideli G.M."/>
            <person name="Gradziel T.M."/>
            <person name="Fresnedo-Ramirez J."/>
        </authorList>
    </citation>
    <scope>NUCLEOTIDE SEQUENCE [LARGE SCALE GENOMIC DNA]</scope>
    <source>
        <strain evidence="2">Clone GOH B32 T37-40</strain>
    </source>
</reference>